<dbReference type="HOGENOM" id="CLU_3277662_0_0_4"/>
<evidence type="ECO:0000256" key="1">
    <source>
        <dbReference type="SAM" id="MobiDB-lite"/>
    </source>
</evidence>
<feature type="compositionally biased region" description="Polar residues" evidence="1">
    <location>
        <begin position="18"/>
        <end position="30"/>
    </location>
</feature>
<dbReference type="STRING" id="762967.HMPREF9440_00953"/>
<feature type="compositionally biased region" description="Basic and acidic residues" evidence="1">
    <location>
        <begin position="32"/>
        <end position="41"/>
    </location>
</feature>
<sequence>MQKNRIGLGNELPRNFEVRQSTHSGNSAASRNPEKSLRKRS</sequence>
<gene>
    <name evidence="2" type="ORF">HMPREF9440_00953</name>
</gene>
<protein>
    <submittedName>
        <fullName evidence="2">Uncharacterized protein</fullName>
    </submittedName>
</protein>
<feature type="region of interest" description="Disordered" evidence="1">
    <location>
        <begin position="1"/>
        <end position="41"/>
    </location>
</feature>
<evidence type="ECO:0000313" key="2">
    <source>
        <dbReference type="EMBL" id="EHY31666.1"/>
    </source>
</evidence>
<dbReference type="Proteomes" id="UP000004956">
    <property type="component" value="Unassembled WGS sequence"/>
</dbReference>
<proteinExistence type="predicted"/>
<dbReference type="AlphaFoldDB" id="H3KDZ2"/>
<accession>H3KDZ2</accession>
<name>H3KDZ2_9BURK</name>
<keyword evidence="3" id="KW-1185">Reference proteome</keyword>
<comment type="caution">
    <text evidence="2">The sequence shown here is derived from an EMBL/GenBank/DDBJ whole genome shotgun (WGS) entry which is preliminary data.</text>
</comment>
<dbReference type="EMBL" id="AFBQ01000128">
    <property type="protein sequence ID" value="EHY31666.1"/>
    <property type="molecule type" value="Genomic_DNA"/>
</dbReference>
<reference evidence="2 3" key="1">
    <citation type="submission" date="2011-11" db="EMBL/GenBank/DDBJ databases">
        <authorList>
            <person name="Weinstock G."/>
            <person name="Sodergren E."/>
            <person name="Clifton S."/>
            <person name="Fulton L."/>
            <person name="Fulton B."/>
            <person name="Courtney L."/>
            <person name="Fronick C."/>
            <person name="Harrison M."/>
            <person name="Strong C."/>
            <person name="Farmer C."/>
            <person name="Delahaunty K."/>
            <person name="Markovic C."/>
            <person name="Hall O."/>
            <person name="Minx P."/>
            <person name="Tomlinson C."/>
            <person name="Mitreva M."/>
            <person name="Hou S."/>
            <person name="Chen J."/>
            <person name="Wollam A."/>
            <person name="Pepin K.H."/>
            <person name="Johnson M."/>
            <person name="Bhonagiri V."/>
            <person name="Zhang X."/>
            <person name="Suruliraj S."/>
            <person name="Warren W."/>
            <person name="Chinwalla A."/>
            <person name="Mardis E.R."/>
            <person name="Wilson R.K."/>
        </authorList>
    </citation>
    <scope>NUCLEOTIDE SEQUENCE [LARGE SCALE GENOMIC DNA]</scope>
    <source>
        <strain evidence="2 3">YIT 11816</strain>
    </source>
</reference>
<organism evidence="2 3">
    <name type="scientific">Sutterella parvirubra YIT 11816</name>
    <dbReference type="NCBI Taxonomy" id="762967"/>
    <lineage>
        <taxon>Bacteria</taxon>
        <taxon>Pseudomonadati</taxon>
        <taxon>Pseudomonadota</taxon>
        <taxon>Betaproteobacteria</taxon>
        <taxon>Burkholderiales</taxon>
        <taxon>Sutterellaceae</taxon>
        <taxon>Sutterella</taxon>
    </lineage>
</organism>
<evidence type="ECO:0000313" key="3">
    <source>
        <dbReference type="Proteomes" id="UP000004956"/>
    </source>
</evidence>